<feature type="non-terminal residue" evidence="1">
    <location>
        <position position="96"/>
    </location>
</feature>
<dbReference type="Gene3D" id="3.90.550.10">
    <property type="entry name" value="Spore Coat Polysaccharide Biosynthesis Protein SpsA, Chain A"/>
    <property type="match status" value="1"/>
</dbReference>
<proteinExistence type="predicted"/>
<organism evidence="1 2">
    <name type="scientific">Actinomadura bangladeshensis</name>
    <dbReference type="NCBI Taxonomy" id="453573"/>
    <lineage>
        <taxon>Bacteria</taxon>
        <taxon>Bacillati</taxon>
        <taxon>Actinomycetota</taxon>
        <taxon>Actinomycetes</taxon>
        <taxon>Streptosporangiales</taxon>
        <taxon>Thermomonosporaceae</taxon>
        <taxon>Actinomadura</taxon>
    </lineage>
</organism>
<dbReference type="GO" id="GO:0016740">
    <property type="term" value="F:transferase activity"/>
    <property type="evidence" value="ECO:0007669"/>
    <property type="project" value="UniProtKB-KW"/>
</dbReference>
<evidence type="ECO:0000313" key="1">
    <source>
        <dbReference type="EMBL" id="NEA25616.1"/>
    </source>
</evidence>
<evidence type="ECO:0000313" key="2">
    <source>
        <dbReference type="Proteomes" id="UP000475532"/>
    </source>
</evidence>
<dbReference type="PANTHER" id="PTHR36529">
    <property type="entry name" value="SLL1095 PROTEIN"/>
    <property type="match status" value="1"/>
</dbReference>
<name>A0A6L9QKJ7_9ACTN</name>
<gene>
    <name evidence="1" type="ORF">G3I70_24460</name>
</gene>
<reference evidence="1 2" key="1">
    <citation type="submission" date="2020-01" db="EMBL/GenBank/DDBJ databases">
        <title>Insect and environment-associated Actinomycetes.</title>
        <authorList>
            <person name="Currrie C."/>
            <person name="Chevrette M."/>
            <person name="Carlson C."/>
            <person name="Stubbendieck R."/>
            <person name="Wendt-Pienkowski E."/>
        </authorList>
    </citation>
    <scope>NUCLEOTIDE SEQUENCE [LARGE SCALE GENOMIC DNA]</scope>
    <source>
        <strain evidence="1 2">SID10258</strain>
    </source>
</reference>
<dbReference type="InterPro" id="IPR029044">
    <property type="entry name" value="Nucleotide-diphossugar_trans"/>
</dbReference>
<dbReference type="AlphaFoldDB" id="A0A6L9QKJ7"/>
<comment type="caution">
    <text evidence="1">The sequence shown here is derived from an EMBL/GenBank/DDBJ whole genome shotgun (WGS) entry which is preliminary data.</text>
</comment>
<dbReference type="SUPFAM" id="SSF53448">
    <property type="entry name" value="Nucleotide-diphospho-sugar transferases"/>
    <property type="match status" value="1"/>
</dbReference>
<accession>A0A6L9QKJ7</accession>
<dbReference type="EMBL" id="JAAGLI010000643">
    <property type="protein sequence ID" value="NEA25616.1"/>
    <property type="molecule type" value="Genomic_DNA"/>
</dbReference>
<protein>
    <submittedName>
        <fullName evidence="1">Glycosyltransferase</fullName>
    </submittedName>
</protein>
<dbReference type="PANTHER" id="PTHR36529:SF1">
    <property type="entry name" value="GLYCOSYLTRANSFERASE"/>
    <property type="match status" value="1"/>
</dbReference>
<sequence>MNAASPVNPVGPADLIVIAKEPVPGRVKTRLTPAYTPCEAAALAEASLHDTLTAVAAAPAGRRTLALDGAPGPWLPGGFTVIAQRGTGLDERLAAA</sequence>
<dbReference type="Proteomes" id="UP000475532">
    <property type="component" value="Unassembled WGS sequence"/>
</dbReference>
<keyword evidence="1" id="KW-0808">Transferase</keyword>
<dbReference type="InterPro" id="IPR018641">
    <property type="entry name" value="Trfase_1_rSAM/seldom-assoc"/>
</dbReference>